<organism evidence="7 8">
    <name type="scientific">Neobacillus massiliamazoniensis</name>
    <dbReference type="NCBI Taxonomy" id="1499688"/>
    <lineage>
        <taxon>Bacteria</taxon>
        <taxon>Bacillati</taxon>
        <taxon>Bacillota</taxon>
        <taxon>Bacilli</taxon>
        <taxon>Bacillales</taxon>
        <taxon>Bacillaceae</taxon>
        <taxon>Neobacillus</taxon>
    </lineage>
</organism>
<protein>
    <submittedName>
        <fullName evidence="7">Permease</fullName>
    </submittedName>
</protein>
<evidence type="ECO:0000313" key="7">
    <source>
        <dbReference type="EMBL" id="CRK80744.1"/>
    </source>
</evidence>
<reference evidence="8" key="1">
    <citation type="submission" date="2015-05" db="EMBL/GenBank/DDBJ databases">
        <authorList>
            <person name="Urmite Genomes"/>
        </authorList>
    </citation>
    <scope>NUCLEOTIDE SEQUENCE [LARGE SCALE GENOMIC DNA]</scope>
    <source>
        <strain evidence="8">LF1</strain>
    </source>
</reference>
<name>A0A0U1NRU6_9BACI</name>
<dbReference type="InterPro" id="IPR006977">
    <property type="entry name" value="Yip1_dom"/>
</dbReference>
<sequence length="222" mass="23826">MEVQTELNTKDQKPSLLGMFTSPGVQFERIRQKPKLWVPLLIVSILYIIGMLLMARMLDASTLIDQGVPKDQIDLVLTITKVTVVIAGLLSPIISAIVGSAILLAISKFVNSSVTFKQLLSMNVYIMIIGAVGLVLNMAIRNAIGGDPYVNVTSLAGLFNQGKGVLSSLDVFGIWGMVLTAIGLQKTAQFSKGAAWTVAILFFIVMLGFGLIATLFQGAPKL</sequence>
<evidence type="ECO:0000313" key="8">
    <source>
        <dbReference type="Proteomes" id="UP000199087"/>
    </source>
</evidence>
<feature type="transmembrane region" description="Helical" evidence="5">
    <location>
        <begin position="124"/>
        <end position="144"/>
    </location>
</feature>
<proteinExistence type="predicted"/>
<evidence type="ECO:0000256" key="4">
    <source>
        <dbReference type="ARBA" id="ARBA00023136"/>
    </source>
</evidence>
<feature type="transmembrane region" description="Helical" evidence="5">
    <location>
        <begin position="75"/>
        <end position="104"/>
    </location>
</feature>
<gene>
    <name evidence="7" type="primary">yknW</name>
    <name evidence="7" type="ORF">BN000_00632</name>
</gene>
<comment type="subcellular location">
    <subcellularLocation>
        <location evidence="1">Membrane</location>
        <topology evidence="1">Multi-pass membrane protein</topology>
    </subcellularLocation>
</comment>
<keyword evidence="2 5" id="KW-0812">Transmembrane</keyword>
<dbReference type="STRING" id="1499688.BN000_00632"/>
<dbReference type="AlphaFoldDB" id="A0A0U1NRU6"/>
<evidence type="ECO:0000256" key="3">
    <source>
        <dbReference type="ARBA" id="ARBA00022989"/>
    </source>
</evidence>
<feature type="transmembrane region" description="Helical" evidence="5">
    <location>
        <begin position="196"/>
        <end position="216"/>
    </location>
</feature>
<evidence type="ECO:0000256" key="5">
    <source>
        <dbReference type="SAM" id="Phobius"/>
    </source>
</evidence>
<dbReference type="EMBL" id="CVRB01000001">
    <property type="protein sequence ID" value="CRK80744.1"/>
    <property type="molecule type" value="Genomic_DNA"/>
</dbReference>
<evidence type="ECO:0000256" key="1">
    <source>
        <dbReference type="ARBA" id="ARBA00004141"/>
    </source>
</evidence>
<dbReference type="OrthoDB" id="2940219at2"/>
<feature type="transmembrane region" description="Helical" evidence="5">
    <location>
        <begin position="36"/>
        <end position="55"/>
    </location>
</feature>
<dbReference type="Proteomes" id="UP000199087">
    <property type="component" value="Unassembled WGS sequence"/>
</dbReference>
<dbReference type="Pfam" id="PF04893">
    <property type="entry name" value="Yip1"/>
    <property type="match status" value="1"/>
</dbReference>
<keyword evidence="8" id="KW-1185">Reference proteome</keyword>
<evidence type="ECO:0000259" key="6">
    <source>
        <dbReference type="Pfam" id="PF04893"/>
    </source>
</evidence>
<evidence type="ECO:0000256" key="2">
    <source>
        <dbReference type="ARBA" id="ARBA00022692"/>
    </source>
</evidence>
<dbReference type="GO" id="GO:0016020">
    <property type="term" value="C:membrane"/>
    <property type="evidence" value="ECO:0007669"/>
    <property type="project" value="UniProtKB-SubCell"/>
</dbReference>
<keyword evidence="4 5" id="KW-0472">Membrane</keyword>
<dbReference type="RefSeq" id="WP_090630713.1">
    <property type="nucleotide sequence ID" value="NZ_CVRB01000001.1"/>
</dbReference>
<feature type="domain" description="Yip1" evidence="6">
    <location>
        <begin position="18"/>
        <end position="211"/>
    </location>
</feature>
<keyword evidence="3 5" id="KW-1133">Transmembrane helix</keyword>
<feature type="transmembrane region" description="Helical" evidence="5">
    <location>
        <begin position="164"/>
        <end position="184"/>
    </location>
</feature>
<accession>A0A0U1NRU6</accession>